<dbReference type="EMBL" id="JACHJU010000001">
    <property type="protein sequence ID" value="MBB4937246.1"/>
    <property type="molecule type" value="Genomic_DNA"/>
</dbReference>
<evidence type="ECO:0000313" key="6">
    <source>
        <dbReference type="EMBL" id="MBB4937246.1"/>
    </source>
</evidence>
<dbReference type="SUPFAM" id="SSF48498">
    <property type="entry name" value="Tetracyclin repressor-like, C-terminal domain"/>
    <property type="match status" value="1"/>
</dbReference>
<dbReference type="SUPFAM" id="SSF46689">
    <property type="entry name" value="Homeodomain-like"/>
    <property type="match status" value="1"/>
</dbReference>
<dbReference type="InterPro" id="IPR050109">
    <property type="entry name" value="HTH-type_TetR-like_transc_reg"/>
</dbReference>
<sequence length="201" mass="22465">MLGEPIRDRRAERHERTKAEILDAAWEVARAEGLAGLTLRDVARKVGMRPPSVYSYFDAKHAIYDAMYAQGCREFLDRGTRLALTGDPLRDLTTGSRMFVEFCVEDPARYQLMFQRTIPGFEPSAESYALAVQALEAMGARLAQIGIADPGAMDMLTALTTGLADQQISNDPGGDRWLKLVDEAMEMFFAHIKNRTHGRTH</sequence>
<reference evidence="6 7" key="1">
    <citation type="submission" date="2020-08" db="EMBL/GenBank/DDBJ databases">
        <title>Sequencing the genomes of 1000 actinobacteria strains.</title>
        <authorList>
            <person name="Klenk H.-P."/>
        </authorList>
    </citation>
    <scope>NUCLEOTIDE SEQUENCE [LARGE SCALE GENOMIC DNA]</scope>
    <source>
        <strain evidence="6 7">DSM 43023</strain>
    </source>
</reference>
<evidence type="ECO:0000256" key="4">
    <source>
        <dbReference type="PROSITE-ProRule" id="PRU00335"/>
    </source>
</evidence>
<dbReference type="Gene3D" id="1.10.357.10">
    <property type="entry name" value="Tetracycline Repressor, domain 2"/>
    <property type="match status" value="1"/>
</dbReference>
<dbReference type="PANTHER" id="PTHR30055">
    <property type="entry name" value="HTH-TYPE TRANSCRIPTIONAL REGULATOR RUTR"/>
    <property type="match status" value="1"/>
</dbReference>
<gene>
    <name evidence="6" type="ORF">FHR32_001551</name>
</gene>
<dbReference type="RefSeq" id="WP_184753650.1">
    <property type="nucleotide sequence ID" value="NZ_BAABEK010000020.1"/>
</dbReference>
<feature type="DNA-binding region" description="H-T-H motif" evidence="4">
    <location>
        <begin position="38"/>
        <end position="57"/>
    </location>
</feature>
<keyword evidence="3" id="KW-0804">Transcription</keyword>
<dbReference type="InterPro" id="IPR001647">
    <property type="entry name" value="HTH_TetR"/>
</dbReference>
<feature type="domain" description="HTH tetR-type" evidence="5">
    <location>
        <begin position="15"/>
        <end position="75"/>
    </location>
</feature>
<keyword evidence="2 4" id="KW-0238">DNA-binding</keyword>
<organism evidence="6 7">
    <name type="scientific">Streptosporangium album</name>
    <dbReference type="NCBI Taxonomy" id="47479"/>
    <lineage>
        <taxon>Bacteria</taxon>
        <taxon>Bacillati</taxon>
        <taxon>Actinomycetota</taxon>
        <taxon>Actinomycetes</taxon>
        <taxon>Streptosporangiales</taxon>
        <taxon>Streptosporangiaceae</taxon>
        <taxon>Streptosporangium</taxon>
    </lineage>
</organism>
<evidence type="ECO:0000259" key="5">
    <source>
        <dbReference type="PROSITE" id="PS50977"/>
    </source>
</evidence>
<dbReference type="Proteomes" id="UP000534286">
    <property type="component" value="Unassembled WGS sequence"/>
</dbReference>
<dbReference type="Pfam" id="PF00440">
    <property type="entry name" value="TetR_N"/>
    <property type="match status" value="1"/>
</dbReference>
<evidence type="ECO:0000256" key="2">
    <source>
        <dbReference type="ARBA" id="ARBA00023125"/>
    </source>
</evidence>
<dbReference type="GO" id="GO:0000976">
    <property type="term" value="F:transcription cis-regulatory region binding"/>
    <property type="evidence" value="ECO:0007669"/>
    <property type="project" value="TreeGrafter"/>
</dbReference>
<accession>A0A7W7W7Y7</accession>
<dbReference type="PROSITE" id="PS50977">
    <property type="entry name" value="HTH_TETR_2"/>
    <property type="match status" value="1"/>
</dbReference>
<protein>
    <submittedName>
        <fullName evidence="6">AcrR family transcriptional regulator</fullName>
    </submittedName>
</protein>
<comment type="caution">
    <text evidence="6">The sequence shown here is derived from an EMBL/GenBank/DDBJ whole genome shotgun (WGS) entry which is preliminary data.</text>
</comment>
<dbReference type="PANTHER" id="PTHR30055:SF234">
    <property type="entry name" value="HTH-TYPE TRANSCRIPTIONAL REGULATOR BETI"/>
    <property type="match status" value="1"/>
</dbReference>
<dbReference type="PRINTS" id="PR00455">
    <property type="entry name" value="HTHTETR"/>
</dbReference>
<dbReference type="InterPro" id="IPR036271">
    <property type="entry name" value="Tet_transcr_reg_TetR-rel_C_sf"/>
</dbReference>
<keyword evidence="1" id="KW-0805">Transcription regulation</keyword>
<evidence type="ECO:0000256" key="3">
    <source>
        <dbReference type="ARBA" id="ARBA00023163"/>
    </source>
</evidence>
<evidence type="ECO:0000256" key="1">
    <source>
        <dbReference type="ARBA" id="ARBA00023015"/>
    </source>
</evidence>
<proteinExistence type="predicted"/>
<keyword evidence="7" id="KW-1185">Reference proteome</keyword>
<dbReference type="InterPro" id="IPR009057">
    <property type="entry name" value="Homeodomain-like_sf"/>
</dbReference>
<name>A0A7W7W7Y7_9ACTN</name>
<dbReference type="AlphaFoldDB" id="A0A7W7W7Y7"/>
<evidence type="ECO:0000313" key="7">
    <source>
        <dbReference type="Proteomes" id="UP000534286"/>
    </source>
</evidence>
<dbReference type="GO" id="GO:0003700">
    <property type="term" value="F:DNA-binding transcription factor activity"/>
    <property type="evidence" value="ECO:0007669"/>
    <property type="project" value="TreeGrafter"/>
</dbReference>